<reference evidence="2 3" key="1">
    <citation type="journal article" date="2018" name="IMA Fungus">
        <title>IMA Genome-F 10: Nine draft genome sequences of Claviceps purpurea s.lat., including C. arundinis, C. humidiphila, and C. cf. spartinae, pseudomolecules for the pitch canker pathogen Fusarium circinatum, draft genome of Davidsoniella eucalypti, Grosmannia galeiformis, Quambalaria eucalypti, and Teratosphaeria destructans.</title>
        <authorList>
            <person name="Wingfield B.D."/>
            <person name="Liu M."/>
            <person name="Nguyen H.D."/>
            <person name="Lane F.A."/>
            <person name="Morgan S.W."/>
            <person name="De Vos L."/>
            <person name="Wilken P.M."/>
            <person name="Duong T.A."/>
            <person name="Aylward J."/>
            <person name="Coetzee M.P."/>
            <person name="Dadej K."/>
            <person name="De Beer Z.W."/>
            <person name="Findlay W."/>
            <person name="Havenga M."/>
            <person name="Kolarik M."/>
            <person name="Menzies J.G."/>
            <person name="Naidoo K."/>
            <person name="Pochopski O."/>
            <person name="Shoukouhi P."/>
            <person name="Santana Q.C."/>
            <person name="Seifert K.A."/>
            <person name="Soal N."/>
            <person name="Steenkamp E.T."/>
            <person name="Tatham C.T."/>
            <person name="van der Nest M.A."/>
            <person name="Wingfield M.J."/>
        </authorList>
    </citation>
    <scope>NUCLEOTIDE SEQUENCE [LARGE SCALE GENOMIC DNA]</scope>
    <source>
        <strain evidence="2">CMW44962</strain>
    </source>
</reference>
<dbReference type="AlphaFoldDB" id="A0A9W7SI45"/>
<evidence type="ECO:0000313" key="2">
    <source>
        <dbReference type="EMBL" id="KAH9809514.1"/>
    </source>
</evidence>
<feature type="region of interest" description="Disordered" evidence="1">
    <location>
        <begin position="1"/>
        <end position="20"/>
    </location>
</feature>
<keyword evidence="3" id="KW-1185">Reference proteome</keyword>
<feature type="compositionally biased region" description="Basic and acidic residues" evidence="1">
    <location>
        <begin position="1"/>
        <end position="10"/>
    </location>
</feature>
<evidence type="ECO:0000313" key="3">
    <source>
        <dbReference type="Proteomes" id="UP001138500"/>
    </source>
</evidence>
<reference evidence="2 3" key="2">
    <citation type="journal article" date="2021" name="Curr. Genet.">
        <title>Genetic response to nitrogen starvation in the aggressive Eucalyptus foliar pathogen Teratosphaeria destructans.</title>
        <authorList>
            <person name="Havenga M."/>
            <person name="Wingfield B.D."/>
            <person name="Wingfield M.J."/>
            <person name="Dreyer L.L."/>
            <person name="Roets F."/>
            <person name="Aylward J."/>
        </authorList>
    </citation>
    <scope>NUCLEOTIDE SEQUENCE [LARGE SCALE GENOMIC DNA]</scope>
    <source>
        <strain evidence="2">CMW44962</strain>
    </source>
</reference>
<accession>A0A9W7SI45</accession>
<evidence type="ECO:0000256" key="1">
    <source>
        <dbReference type="SAM" id="MobiDB-lite"/>
    </source>
</evidence>
<feature type="compositionally biased region" description="Low complexity" evidence="1">
    <location>
        <begin position="92"/>
        <end position="101"/>
    </location>
</feature>
<name>A0A9W7SI45_9PEZI</name>
<sequence length="169" mass="18893">MGWDRREGGHNDTGNTYGSLQQYFEEPALLGAYDDTEDEVREGTLEDQQRREEALFSTAARLKGQHIHPAVANLKQKNGIFTRSATWDVLANSSSENGSSKSKQRAAENGYRQSTQSEDPQEKGDWNGLFRTVVKRKLLESPARTPVASRDPSPNNPMKKHGRSMSAEL</sequence>
<protein>
    <submittedName>
        <fullName evidence="2">Uncharacterized protein</fullName>
    </submittedName>
</protein>
<dbReference type="Proteomes" id="UP001138500">
    <property type="component" value="Unassembled WGS sequence"/>
</dbReference>
<organism evidence="2 3">
    <name type="scientific">Teratosphaeria destructans</name>
    <dbReference type="NCBI Taxonomy" id="418781"/>
    <lineage>
        <taxon>Eukaryota</taxon>
        <taxon>Fungi</taxon>
        <taxon>Dikarya</taxon>
        <taxon>Ascomycota</taxon>
        <taxon>Pezizomycotina</taxon>
        <taxon>Dothideomycetes</taxon>
        <taxon>Dothideomycetidae</taxon>
        <taxon>Mycosphaerellales</taxon>
        <taxon>Teratosphaeriaceae</taxon>
        <taxon>Teratosphaeria</taxon>
    </lineage>
</organism>
<gene>
    <name evidence="2" type="ORF">Tdes44962_MAKER06122</name>
</gene>
<comment type="caution">
    <text evidence="2">The sequence shown here is derived from an EMBL/GenBank/DDBJ whole genome shotgun (WGS) entry which is preliminary data.</text>
</comment>
<dbReference type="EMBL" id="RIBY02002556">
    <property type="protein sequence ID" value="KAH9809514.1"/>
    <property type="molecule type" value="Genomic_DNA"/>
</dbReference>
<feature type="region of interest" description="Disordered" evidence="1">
    <location>
        <begin position="92"/>
        <end position="169"/>
    </location>
</feature>
<proteinExistence type="predicted"/>